<protein>
    <submittedName>
        <fullName evidence="1">Alcohol dehydrogenase</fullName>
    </submittedName>
</protein>
<accession>A0A8A1LM03</accession>
<dbReference type="EMBL" id="CP069105">
    <property type="protein sequence ID" value="QSS54999.1"/>
    <property type="molecule type" value="Genomic_DNA"/>
</dbReference>
<dbReference type="AlphaFoldDB" id="A0A8A1LM03"/>
<evidence type="ECO:0000313" key="1">
    <source>
        <dbReference type="EMBL" id="QSS54999.1"/>
    </source>
</evidence>
<organism evidence="1 2">
    <name type="scientific">Ajellomyces capsulatus (strain H88)</name>
    <name type="common">Darling's disease fungus</name>
    <name type="synonym">Histoplasma capsulatum</name>
    <dbReference type="NCBI Taxonomy" id="544711"/>
    <lineage>
        <taxon>Eukaryota</taxon>
        <taxon>Fungi</taxon>
        <taxon>Dikarya</taxon>
        <taxon>Ascomycota</taxon>
        <taxon>Pezizomycotina</taxon>
        <taxon>Eurotiomycetes</taxon>
        <taxon>Eurotiomycetidae</taxon>
        <taxon>Onygenales</taxon>
        <taxon>Ajellomycetaceae</taxon>
        <taxon>Histoplasma</taxon>
    </lineage>
</organism>
<evidence type="ECO:0000313" key="2">
    <source>
        <dbReference type="Proteomes" id="UP000663419"/>
    </source>
</evidence>
<reference evidence="1" key="1">
    <citation type="submission" date="2021-01" db="EMBL/GenBank/DDBJ databases">
        <title>Chromosome-level genome assembly of a human fungal pathogen reveals clustering of transcriptionally co-regulated genes.</title>
        <authorList>
            <person name="Voorhies M."/>
            <person name="Cohen S."/>
            <person name="Shea T.P."/>
            <person name="Petrus S."/>
            <person name="Munoz J.F."/>
            <person name="Poplawski S."/>
            <person name="Goldman W.E."/>
            <person name="Michael T."/>
            <person name="Cuomo C.A."/>
            <person name="Sil A."/>
            <person name="Beyhan S."/>
        </authorList>
    </citation>
    <scope>NUCLEOTIDE SEQUENCE</scope>
    <source>
        <strain evidence="1">H88</strain>
    </source>
</reference>
<proteinExistence type="predicted"/>
<sequence>MKLYVIIRIFDLAMCSPLEISHLTSRMSSSSMIQSCELRPWGCAIHSRLPHHHFPLRRGARLSCRLLDIEK</sequence>
<gene>
    <name evidence="1" type="ORF">I7I53_02748</name>
</gene>
<dbReference type="VEuPathDB" id="FungiDB:I7I53_02748"/>
<name>A0A8A1LM03_AJEC8</name>
<dbReference type="Proteomes" id="UP000663419">
    <property type="component" value="Chromosome 4"/>
</dbReference>